<dbReference type="PANTHER" id="PTHR24366:SF170">
    <property type="entry name" value="RE50361P"/>
    <property type="match status" value="1"/>
</dbReference>
<dbReference type="InterPro" id="IPR036116">
    <property type="entry name" value="FN3_sf"/>
</dbReference>
<dbReference type="AlphaFoldDB" id="A0A3M7P6N3"/>
<evidence type="ECO:0000256" key="3">
    <source>
        <dbReference type="SAM" id="MobiDB-lite"/>
    </source>
</evidence>
<feature type="compositionally biased region" description="Low complexity" evidence="3">
    <location>
        <begin position="1052"/>
        <end position="1072"/>
    </location>
</feature>
<evidence type="ECO:0000256" key="1">
    <source>
        <dbReference type="ARBA" id="ARBA00022614"/>
    </source>
</evidence>
<organism evidence="6 7">
    <name type="scientific">Brachionus plicatilis</name>
    <name type="common">Marine rotifer</name>
    <name type="synonym">Brachionus muelleri</name>
    <dbReference type="NCBI Taxonomy" id="10195"/>
    <lineage>
        <taxon>Eukaryota</taxon>
        <taxon>Metazoa</taxon>
        <taxon>Spiralia</taxon>
        <taxon>Gnathifera</taxon>
        <taxon>Rotifera</taxon>
        <taxon>Eurotatoria</taxon>
        <taxon>Monogononta</taxon>
        <taxon>Pseudotrocha</taxon>
        <taxon>Ploima</taxon>
        <taxon>Brachionidae</taxon>
        <taxon>Brachionus</taxon>
    </lineage>
</organism>
<dbReference type="SUPFAM" id="SSF49265">
    <property type="entry name" value="Fibronectin type III"/>
    <property type="match status" value="1"/>
</dbReference>
<feature type="region of interest" description="Disordered" evidence="3">
    <location>
        <begin position="1052"/>
        <end position="1080"/>
    </location>
</feature>
<dbReference type="Pfam" id="PF13855">
    <property type="entry name" value="LRR_8"/>
    <property type="match status" value="3"/>
</dbReference>
<dbReference type="SMART" id="SM00369">
    <property type="entry name" value="LRR_TYP"/>
    <property type="match status" value="9"/>
</dbReference>
<keyword evidence="4" id="KW-0472">Membrane</keyword>
<dbReference type="Gene3D" id="2.60.40.10">
    <property type="entry name" value="Immunoglobulins"/>
    <property type="match status" value="1"/>
</dbReference>
<keyword evidence="4" id="KW-1133">Transmembrane helix</keyword>
<dbReference type="Pfam" id="PF00041">
    <property type="entry name" value="fn3"/>
    <property type="match status" value="1"/>
</dbReference>
<dbReference type="Gene3D" id="3.80.10.10">
    <property type="entry name" value="Ribonuclease Inhibitor"/>
    <property type="match status" value="6"/>
</dbReference>
<dbReference type="InterPro" id="IPR032675">
    <property type="entry name" value="LRR_dom_sf"/>
</dbReference>
<dbReference type="OrthoDB" id="6363818at2759"/>
<evidence type="ECO:0000256" key="2">
    <source>
        <dbReference type="ARBA" id="ARBA00022737"/>
    </source>
</evidence>
<dbReference type="STRING" id="10195.A0A3M7P6N3"/>
<dbReference type="SUPFAM" id="SSF52058">
    <property type="entry name" value="L domain-like"/>
    <property type="match status" value="2"/>
</dbReference>
<dbReference type="PROSITE" id="PS51450">
    <property type="entry name" value="LRR"/>
    <property type="match status" value="2"/>
</dbReference>
<feature type="domain" description="Fibronectin type-III" evidence="5">
    <location>
        <begin position="665"/>
        <end position="762"/>
    </location>
</feature>
<dbReference type="InterPro" id="IPR003591">
    <property type="entry name" value="Leu-rich_rpt_typical-subtyp"/>
</dbReference>
<evidence type="ECO:0000313" key="7">
    <source>
        <dbReference type="Proteomes" id="UP000276133"/>
    </source>
</evidence>
<gene>
    <name evidence="6" type="ORF">BpHYR1_027255</name>
</gene>
<proteinExistence type="predicted"/>
<accession>A0A3M7P6N3</accession>
<reference evidence="6 7" key="1">
    <citation type="journal article" date="2018" name="Sci. Rep.">
        <title>Genomic signatures of local adaptation to the degree of environmental predictability in rotifers.</title>
        <authorList>
            <person name="Franch-Gras L."/>
            <person name="Hahn C."/>
            <person name="Garcia-Roger E.M."/>
            <person name="Carmona M.J."/>
            <person name="Serra M."/>
            <person name="Gomez A."/>
        </authorList>
    </citation>
    <scope>NUCLEOTIDE SEQUENCE [LARGE SCALE GENOMIC DNA]</scope>
    <source>
        <strain evidence="6">HYR1</strain>
    </source>
</reference>
<name>A0A3M7P6N3_BRAPC</name>
<dbReference type="PANTHER" id="PTHR24366">
    <property type="entry name" value="IG(IMMUNOGLOBULIN) AND LRR(LEUCINE RICH REPEAT) DOMAINS"/>
    <property type="match status" value="1"/>
</dbReference>
<dbReference type="InterPro" id="IPR003961">
    <property type="entry name" value="FN3_dom"/>
</dbReference>
<evidence type="ECO:0000313" key="6">
    <source>
        <dbReference type="EMBL" id="RMZ94609.1"/>
    </source>
</evidence>
<dbReference type="InterPro" id="IPR013783">
    <property type="entry name" value="Ig-like_fold"/>
</dbReference>
<dbReference type="Proteomes" id="UP000276133">
    <property type="component" value="Unassembled WGS sequence"/>
</dbReference>
<evidence type="ECO:0000259" key="5">
    <source>
        <dbReference type="PROSITE" id="PS50853"/>
    </source>
</evidence>
<keyword evidence="2" id="KW-0677">Repeat</keyword>
<keyword evidence="4" id="KW-0812">Transmembrane</keyword>
<feature type="transmembrane region" description="Helical" evidence="4">
    <location>
        <begin position="797"/>
        <end position="821"/>
    </location>
</feature>
<keyword evidence="7" id="KW-1185">Reference proteome</keyword>
<sequence length="1080" mass="122228">MQKLFSRTIELYYYLLYHTLAFKEILYYTIKLKYIFIATTYNVECVAYNVECVAYNENCVAYNVECVAYNVECVAYNVECVAYNENCVAYNEIMESISKFLVFLTLMGMTKCQFFAGHQSFSQICQSGIREDNTNYIYCARRGLSEVPMFSKNNVIYDELVLSDNKIKSLNSNSFSRIKVKKVFLNGNPIETIEPQTFSKLENNLEELWLDSILNTYQEYEIEPSMIGLPNPIANLRNLNTLKLKGFHVKSLSSSILRRLNRLELLSLKFCSIEKIDPDAFDGLKNNLKELYLDGNLLQSVPTESLSLLSFKQLRVLSLSQNVIKILDITSFGHGISSVLIRLDMSYNGLRQIDSKAFSSFNKTLKELLLQNNELNSYNLKFVQNLPALNELNLDFNLINKLDNFMFAKSAALESLSLQGNSIQFDGDTQFVFHGLSRLQRLNLARNSIKHLPDGLFKNLNSLTNLVMDKNNLNEFDKLNELTFDGILSTLVNISLQYNKLKSSQLICLNKFEHLERVKLGYNRIEQLDMNMFKNVFATLTNLDAQNNQIAKVVLDDEHVLNSLNELDLSNNNLCTFNNNLLKSNNLKSVSLSQNPLYCDCRLRSLYQWTRENLDKDMFNYIQWQCELESGEKRKFSAMQAEQFTCLNSSRSRCASGAEPTVSKPVQMARIRSINLKVMTNTVLVDWTLDQKTSDDIRGFKLTYSKPNSSQELSNFLVEKSKRSFKLDNLSFGTKYTICISIIRQQGYDKYCRDAQILDDEFAIKKSEPSQQTIPAKGQPLSEESQTYDYLNTSSNLMITILIILVVFILILIIFLYFYVLKCRLSEKKLKKNLYSGTLCANSLGSQATRRGIYQGGVLSSTVEKKPLDLVHKSDNKCCCLIGQNTIANQRFIIHQGHYALGDSSTVSSTLSSLKNANGALTMSPNKMGEWRFKPAVNNADLASSSPASFSHFGTAPNGVPNEQAYVSYELYNCYQNPNNAALIIPANSQKLGTASNQSDHVYCEIPSTIGRPYRTLNHNGNICNSHGYHQIQNSHCIPNAQNTSTSLLLSSSTASSTANSNSSSPQSSNNTKFTNASII</sequence>
<comment type="caution">
    <text evidence="6">The sequence shown here is derived from an EMBL/GenBank/DDBJ whole genome shotgun (WGS) entry which is preliminary data.</text>
</comment>
<keyword evidence="1" id="KW-0433">Leucine-rich repeat</keyword>
<evidence type="ECO:0000256" key="4">
    <source>
        <dbReference type="SAM" id="Phobius"/>
    </source>
</evidence>
<dbReference type="InterPro" id="IPR001611">
    <property type="entry name" value="Leu-rich_rpt"/>
</dbReference>
<dbReference type="PROSITE" id="PS50853">
    <property type="entry name" value="FN3"/>
    <property type="match status" value="1"/>
</dbReference>
<dbReference type="EMBL" id="REGN01012934">
    <property type="protein sequence ID" value="RMZ94609.1"/>
    <property type="molecule type" value="Genomic_DNA"/>
</dbReference>
<dbReference type="CDD" id="cd00063">
    <property type="entry name" value="FN3"/>
    <property type="match status" value="1"/>
</dbReference>
<protein>
    <submittedName>
        <fullName evidence="6">Insulin-like growth factor-binding complex acid labile</fullName>
    </submittedName>
</protein>